<dbReference type="OrthoDB" id="3244603at2759"/>
<evidence type="ECO:0000256" key="5">
    <source>
        <dbReference type="ARBA" id="ARBA00023027"/>
    </source>
</evidence>
<sequence>PIRSIVKGVDAHYLEAKATDIVFEDKLVEVTPDNDPNAAFYIPYDKPMTHGIEGIEHCHTLKSIADARGIRKKIMDNFEKATLPTTSSEERKRLL</sequence>
<feature type="non-terminal residue" evidence="6">
    <location>
        <position position="95"/>
    </location>
</feature>
<dbReference type="AlphaFoldDB" id="A0A9N9JXX0"/>
<dbReference type="InterPro" id="IPR045024">
    <property type="entry name" value="NDH-2"/>
</dbReference>
<comment type="caution">
    <text evidence="6">The sequence shown here is derived from an EMBL/GenBank/DDBJ whole genome shotgun (WGS) entry which is preliminary data.</text>
</comment>
<keyword evidence="7" id="KW-1185">Reference proteome</keyword>
<organism evidence="6 7">
    <name type="scientific">Racocetra fulgida</name>
    <dbReference type="NCBI Taxonomy" id="60492"/>
    <lineage>
        <taxon>Eukaryota</taxon>
        <taxon>Fungi</taxon>
        <taxon>Fungi incertae sedis</taxon>
        <taxon>Mucoromycota</taxon>
        <taxon>Glomeromycotina</taxon>
        <taxon>Glomeromycetes</taxon>
        <taxon>Diversisporales</taxon>
        <taxon>Gigasporaceae</taxon>
        <taxon>Racocetra</taxon>
    </lineage>
</organism>
<evidence type="ECO:0000256" key="1">
    <source>
        <dbReference type="ARBA" id="ARBA00005272"/>
    </source>
</evidence>
<evidence type="ECO:0000313" key="7">
    <source>
        <dbReference type="Proteomes" id="UP000789396"/>
    </source>
</evidence>
<comment type="similarity">
    <text evidence="1">Belongs to the NADH dehydrogenase family.</text>
</comment>
<feature type="non-terminal residue" evidence="6">
    <location>
        <position position="1"/>
    </location>
</feature>
<dbReference type="PANTHER" id="PTHR43706:SF50">
    <property type="entry name" value="NADH DEHYDROGENASE (UBIQUINONE)-RELATED"/>
    <property type="match status" value="1"/>
</dbReference>
<dbReference type="GO" id="GO:0003954">
    <property type="term" value="F:NADH dehydrogenase activity"/>
    <property type="evidence" value="ECO:0007669"/>
    <property type="project" value="InterPro"/>
</dbReference>
<reference evidence="6" key="1">
    <citation type="submission" date="2021-06" db="EMBL/GenBank/DDBJ databases">
        <authorList>
            <person name="Kallberg Y."/>
            <person name="Tangrot J."/>
            <person name="Rosling A."/>
        </authorList>
    </citation>
    <scope>NUCLEOTIDE SEQUENCE</scope>
    <source>
        <strain evidence="6">IN212</strain>
    </source>
</reference>
<keyword evidence="5" id="KW-0520">NAD</keyword>
<dbReference type="PANTHER" id="PTHR43706">
    <property type="entry name" value="NADH DEHYDROGENASE"/>
    <property type="match status" value="1"/>
</dbReference>
<evidence type="ECO:0000256" key="2">
    <source>
        <dbReference type="ARBA" id="ARBA00022630"/>
    </source>
</evidence>
<keyword evidence="2" id="KW-0285">Flavoprotein</keyword>
<gene>
    <name evidence="6" type="ORF">RFULGI_LOCUS17537</name>
</gene>
<protein>
    <submittedName>
        <fullName evidence="6">19834_t:CDS:1</fullName>
    </submittedName>
</protein>
<evidence type="ECO:0000313" key="6">
    <source>
        <dbReference type="EMBL" id="CAG8798970.1"/>
    </source>
</evidence>
<keyword evidence="4" id="KW-0560">Oxidoreductase</keyword>
<keyword evidence="3" id="KW-0274">FAD</keyword>
<evidence type="ECO:0000256" key="4">
    <source>
        <dbReference type="ARBA" id="ARBA00023002"/>
    </source>
</evidence>
<dbReference type="Proteomes" id="UP000789396">
    <property type="component" value="Unassembled WGS sequence"/>
</dbReference>
<dbReference type="GO" id="GO:0005739">
    <property type="term" value="C:mitochondrion"/>
    <property type="evidence" value="ECO:0007669"/>
    <property type="project" value="TreeGrafter"/>
</dbReference>
<proteinExistence type="inferred from homology"/>
<dbReference type="EMBL" id="CAJVPZ010069424">
    <property type="protein sequence ID" value="CAG8798970.1"/>
    <property type="molecule type" value="Genomic_DNA"/>
</dbReference>
<evidence type="ECO:0000256" key="3">
    <source>
        <dbReference type="ARBA" id="ARBA00022827"/>
    </source>
</evidence>
<dbReference type="Gene3D" id="3.50.50.100">
    <property type="match status" value="1"/>
</dbReference>
<name>A0A9N9JXX0_9GLOM</name>
<accession>A0A9N9JXX0</accession>